<gene>
    <name evidence="2" type="ORF">FC69_GL001234</name>
</gene>
<organism evidence="2 3">
    <name type="scientific">Latilactobacillus fuchuensis DSM 14340 = JCM 11249</name>
    <dbReference type="NCBI Taxonomy" id="1423747"/>
    <lineage>
        <taxon>Bacteria</taxon>
        <taxon>Bacillati</taxon>
        <taxon>Bacillota</taxon>
        <taxon>Bacilli</taxon>
        <taxon>Lactobacillales</taxon>
        <taxon>Lactobacillaceae</taxon>
        <taxon>Latilactobacillus</taxon>
    </lineage>
</organism>
<dbReference type="STRING" id="1423747.FC69_GL001234"/>
<evidence type="ECO:0000313" key="2">
    <source>
        <dbReference type="EMBL" id="KRL60798.1"/>
    </source>
</evidence>
<dbReference type="InterPro" id="IPR016040">
    <property type="entry name" value="NAD(P)-bd_dom"/>
</dbReference>
<dbReference type="eggNOG" id="COG0702">
    <property type="taxonomic scope" value="Bacteria"/>
</dbReference>
<dbReference type="OrthoDB" id="9785372at2"/>
<evidence type="ECO:0000313" key="3">
    <source>
        <dbReference type="Proteomes" id="UP000051264"/>
    </source>
</evidence>
<dbReference type="InterPro" id="IPR036291">
    <property type="entry name" value="NAD(P)-bd_dom_sf"/>
</dbReference>
<dbReference type="EMBL" id="AZEX01000035">
    <property type="protein sequence ID" value="KRL60798.1"/>
    <property type="molecule type" value="Genomic_DNA"/>
</dbReference>
<name>A0A0R1RWP8_9LACO</name>
<evidence type="ECO:0000259" key="1">
    <source>
        <dbReference type="Pfam" id="PF13460"/>
    </source>
</evidence>
<accession>A0A0R1RWP8</accession>
<dbReference type="RefSeq" id="WP_025082926.1">
    <property type="nucleotide sequence ID" value="NZ_AZEX01000035.1"/>
</dbReference>
<dbReference type="PATRIC" id="fig|1423747.3.peg.1260"/>
<dbReference type="Gene3D" id="3.40.50.720">
    <property type="entry name" value="NAD(P)-binding Rossmann-like Domain"/>
    <property type="match status" value="1"/>
</dbReference>
<dbReference type="SUPFAM" id="SSF51735">
    <property type="entry name" value="NAD(P)-binding Rossmann-fold domains"/>
    <property type="match status" value="1"/>
</dbReference>
<dbReference type="AlphaFoldDB" id="A0A0R1RWP8"/>
<sequence length="213" mass="22942">MKIFVIGAHGQVGQLLIARLIASGHQVSAGIRKATQAPELAALGADPVQLDLTQQPKELAPLFNKHDAIVFTAGSGGRTGDDQTLLIDLDGAVKSMAAAKIAEVPRYVMVSALFVEDRAKWPESIKPYYAAKYYADHWLEYSGLDWTILRPGTLSNAVGTGLVTMQPTSGSVTRADVATMIQTVLENPVETNHHKYSFVNGPLPFTEAIKKAD</sequence>
<dbReference type="Pfam" id="PF13460">
    <property type="entry name" value="NAD_binding_10"/>
    <property type="match status" value="1"/>
</dbReference>
<dbReference type="CDD" id="cd05243">
    <property type="entry name" value="SDR_a5"/>
    <property type="match status" value="1"/>
</dbReference>
<comment type="caution">
    <text evidence="2">The sequence shown here is derived from an EMBL/GenBank/DDBJ whole genome shotgun (WGS) entry which is preliminary data.</text>
</comment>
<proteinExistence type="predicted"/>
<dbReference type="PANTHER" id="PTHR15020">
    <property type="entry name" value="FLAVIN REDUCTASE-RELATED"/>
    <property type="match status" value="1"/>
</dbReference>
<reference evidence="2 3" key="1">
    <citation type="journal article" date="2015" name="Genome Announc.">
        <title>Expanding the biotechnology potential of lactobacilli through comparative genomics of 213 strains and associated genera.</title>
        <authorList>
            <person name="Sun Z."/>
            <person name="Harris H.M."/>
            <person name="McCann A."/>
            <person name="Guo C."/>
            <person name="Argimon S."/>
            <person name="Zhang W."/>
            <person name="Yang X."/>
            <person name="Jeffery I.B."/>
            <person name="Cooney J.C."/>
            <person name="Kagawa T.F."/>
            <person name="Liu W."/>
            <person name="Song Y."/>
            <person name="Salvetti E."/>
            <person name="Wrobel A."/>
            <person name="Rasinkangas P."/>
            <person name="Parkhill J."/>
            <person name="Rea M.C."/>
            <person name="O'Sullivan O."/>
            <person name="Ritari J."/>
            <person name="Douillard F.P."/>
            <person name="Paul Ross R."/>
            <person name="Yang R."/>
            <person name="Briner A.E."/>
            <person name="Felis G.E."/>
            <person name="de Vos W.M."/>
            <person name="Barrangou R."/>
            <person name="Klaenhammer T.R."/>
            <person name="Caufield P.W."/>
            <person name="Cui Y."/>
            <person name="Zhang H."/>
            <person name="O'Toole P.W."/>
        </authorList>
    </citation>
    <scope>NUCLEOTIDE SEQUENCE [LARGE SCALE GENOMIC DNA]</scope>
    <source>
        <strain evidence="2 3">DSM 14340</strain>
    </source>
</reference>
<feature type="domain" description="NAD(P)-binding" evidence="1">
    <location>
        <begin position="7"/>
        <end position="188"/>
    </location>
</feature>
<dbReference type="PANTHER" id="PTHR15020:SF50">
    <property type="entry name" value="UPF0659 PROTEIN YMR090W"/>
    <property type="match status" value="1"/>
</dbReference>
<protein>
    <recommendedName>
        <fullName evidence="1">NAD(P)-binding domain-containing protein</fullName>
    </recommendedName>
</protein>
<dbReference type="Proteomes" id="UP000051264">
    <property type="component" value="Unassembled WGS sequence"/>
</dbReference>